<organism evidence="2 3">
    <name type="scientific">Methanothermobacter defluvii</name>
    <dbReference type="NCBI Taxonomy" id="49339"/>
    <lineage>
        <taxon>Archaea</taxon>
        <taxon>Methanobacteriati</taxon>
        <taxon>Methanobacteriota</taxon>
        <taxon>Methanomada group</taxon>
        <taxon>Methanobacteria</taxon>
        <taxon>Methanobacteriales</taxon>
        <taxon>Methanobacteriaceae</taxon>
        <taxon>Methanothermobacter</taxon>
    </lineage>
</organism>
<dbReference type="EMBL" id="QREL01000002">
    <property type="protein sequence ID" value="REE26490.1"/>
    <property type="molecule type" value="Genomic_DNA"/>
</dbReference>
<reference evidence="2 3" key="1">
    <citation type="submission" date="2018-07" db="EMBL/GenBank/DDBJ databases">
        <title>Genomic Encyclopedia of Type Strains, Phase IV (KMG-IV): sequencing the most valuable type-strain genomes for metagenomic binning, comparative biology and taxonomic classification.</title>
        <authorList>
            <person name="Goeker M."/>
        </authorList>
    </citation>
    <scope>NUCLEOTIDE SEQUENCE [LARGE SCALE GENOMIC DNA]</scope>
    <source>
        <strain evidence="2 3">DSM 7466</strain>
    </source>
</reference>
<dbReference type="Proteomes" id="UP000256864">
    <property type="component" value="Unassembled WGS sequence"/>
</dbReference>
<evidence type="ECO:0000313" key="3">
    <source>
        <dbReference type="Proteomes" id="UP000256864"/>
    </source>
</evidence>
<name>A0A371NDK6_9EURY</name>
<evidence type="ECO:0000313" key="2">
    <source>
        <dbReference type="EMBL" id="REE26490.1"/>
    </source>
</evidence>
<keyword evidence="3" id="KW-1185">Reference proteome</keyword>
<dbReference type="Gene3D" id="3.30.420.40">
    <property type="match status" value="1"/>
</dbReference>
<dbReference type="InterPro" id="IPR043129">
    <property type="entry name" value="ATPase_NBD"/>
</dbReference>
<dbReference type="PIRSF" id="PIRSF018783">
    <property type="entry name" value="UCP018783"/>
    <property type="match status" value="1"/>
</dbReference>
<dbReference type="HAMAP" id="MF_01087">
    <property type="entry name" value="UPF0285"/>
    <property type="match status" value="1"/>
</dbReference>
<sequence length="330" mass="35493">MVFVGMDHGTTGVSFTILGDDAEHFKIGREDLSAGRASALDELKDRVPLNEIDLMAITYAMGDAISTIKPIERVKNRGIISIGGAGKVTGGGTAVYSEIESSGIPTLLIPGLHRNTPCLDERFRAAYSHHASPEKVSICYNAYLETGWENMIVSDISSNTVTMLIQDGRIVGALDACVGAMGVIHGPLDLEMLRKIDDGEKTANECFSHAGAVKIAGIDTKVSRAREELLEMYLAGRDEARLALDTMLMTIAMEIWGLAGISSGIDGIVLTGSVGAMREPYDFYEKLKDMVKEIADVRCTDPTSGSMGSAQIARDIYNGKREILGIEVEV</sequence>
<comment type="caution">
    <text evidence="2">The sequence shown here is derived from an EMBL/GenBank/DDBJ whole genome shotgun (WGS) entry which is preliminary data.</text>
</comment>
<dbReference type="RefSeq" id="WP_115892696.1">
    <property type="nucleotide sequence ID" value="NZ_QREL01000002.1"/>
</dbReference>
<dbReference type="SUPFAM" id="SSF53067">
    <property type="entry name" value="Actin-like ATPase domain"/>
    <property type="match status" value="1"/>
</dbReference>
<dbReference type="AlphaFoldDB" id="A0A371NDK6"/>
<comment type="similarity">
    <text evidence="1">Belongs to the UPF0285 family.</text>
</comment>
<gene>
    <name evidence="2" type="ORF">C7452_1459</name>
</gene>
<evidence type="ECO:0000256" key="1">
    <source>
        <dbReference type="HAMAP-Rule" id="MF_01087"/>
    </source>
</evidence>
<accession>A0A371NDK6</accession>
<dbReference type="NCBIfam" id="TIGR03281">
    <property type="entry name" value="methan_mark_12"/>
    <property type="match status" value="1"/>
</dbReference>
<protein>
    <recommendedName>
        <fullName evidence="1">UPF0285 protein C7452_1459</fullName>
    </recommendedName>
</protein>
<dbReference type="InterPro" id="IPR016735">
    <property type="entry name" value="Methan_mark_12"/>
</dbReference>
<proteinExistence type="inferred from homology"/>